<dbReference type="Gene3D" id="3.40.1620.10">
    <property type="entry name" value="YefM-like domain"/>
    <property type="match status" value="1"/>
</dbReference>
<comment type="caution">
    <text evidence="3">The sequence shown here is derived from an EMBL/GenBank/DDBJ whole genome shotgun (WGS) entry which is preliminary data.</text>
</comment>
<comment type="function">
    <text evidence="2">Antitoxin component of a type II toxin-antitoxin (TA) system.</text>
</comment>
<comment type="similarity">
    <text evidence="1 2">Belongs to the phD/YefM antitoxin family.</text>
</comment>
<dbReference type="NCBIfam" id="TIGR01552">
    <property type="entry name" value="phd_fam"/>
    <property type="match status" value="1"/>
</dbReference>
<dbReference type="SUPFAM" id="SSF143120">
    <property type="entry name" value="YefM-like"/>
    <property type="match status" value="1"/>
</dbReference>
<evidence type="ECO:0000313" key="3">
    <source>
        <dbReference type="EMBL" id="OGG56611.1"/>
    </source>
</evidence>
<evidence type="ECO:0000256" key="2">
    <source>
        <dbReference type="RuleBase" id="RU362080"/>
    </source>
</evidence>
<dbReference type="EMBL" id="MFKF01000025">
    <property type="protein sequence ID" value="OGG56611.1"/>
    <property type="molecule type" value="Genomic_DNA"/>
</dbReference>
<dbReference type="Pfam" id="PF02604">
    <property type="entry name" value="PhdYeFM_antitox"/>
    <property type="match status" value="1"/>
</dbReference>
<organism evidence="3 4">
    <name type="scientific">Handelsmanbacteria sp. (strain RIFCSPLOWO2_12_FULL_64_10)</name>
    <dbReference type="NCBI Taxonomy" id="1817868"/>
    <lineage>
        <taxon>Bacteria</taxon>
        <taxon>Candidatus Handelsmaniibacteriota</taxon>
    </lineage>
</organism>
<proteinExistence type="inferred from homology"/>
<sequence>MATKSISSTEAQNNFGRVLDDVTHNRARYIIERRGVSQAIVLSFEDFARVLNDEQERQAMASIIKECQPEYSLGQVIRPAGGTNREK</sequence>
<evidence type="ECO:0000256" key="1">
    <source>
        <dbReference type="ARBA" id="ARBA00009981"/>
    </source>
</evidence>
<dbReference type="AlphaFoldDB" id="A0A1F6D5K8"/>
<reference evidence="3 4" key="1">
    <citation type="journal article" date="2016" name="Nat. Commun.">
        <title>Thousands of microbial genomes shed light on interconnected biogeochemical processes in an aquifer system.</title>
        <authorList>
            <person name="Anantharaman K."/>
            <person name="Brown C.T."/>
            <person name="Hug L.A."/>
            <person name="Sharon I."/>
            <person name="Castelle C.J."/>
            <person name="Probst A.J."/>
            <person name="Thomas B.C."/>
            <person name="Singh A."/>
            <person name="Wilkins M.J."/>
            <person name="Karaoz U."/>
            <person name="Brodie E.L."/>
            <person name="Williams K.H."/>
            <person name="Hubbard S.S."/>
            <person name="Banfield J.F."/>
        </authorList>
    </citation>
    <scope>NUCLEOTIDE SEQUENCE [LARGE SCALE GENOMIC DNA]</scope>
    <source>
        <strain evidence="4">RIFCSPLOWO2_12_FULL_64_10</strain>
    </source>
</reference>
<dbReference type="InterPro" id="IPR006442">
    <property type="entry name" value="Antitoxin_Phd/YefM"/>
</dbReference>
<name>A0A1F6D5K8_HANXR</name>
<gene>
    <name evidence="3" type="ORF">A3F84_02545</name>
</gene>
<protein>
    <recommendedName>
        <fullName evidence="2">Antitoxin</fullName>
    </recommendedName>
</protein>
<dbReference type="InterPro" id="IPR036165">
    <property type="entry name" value="YefM-like_sf"/>
</dbReference>
<accession>A0A1F6D5K8</accession>
<dbReference type="Proteomes" id="UP000178606">
    <property type="component" value="Unassembled WGS sequence"/>
</dbReference>
<evidence type="ECO:0000313" key="4">
    <source>
        <dbReference type="Proteomes" id="UP000178606"/>
    </source>
</evidence>